<dbReference type="KEGG" id="scm:SCHCO_02614352"/>
<name>D8PZ68_SCHCM</name>
<dbReference type="GO" id="GO:0006749">
    <property type="term" value="P:glutathione metabolic process"/>
    <property type="evidence" value="ECO:0007669"/>
    <property type="project" value="TreeGrafter"/>
</dbReference>
<proteinExistence type="predicted"/>
<dbReference type="HOGENOM" id="CLU_011226_4_0_1"/>
<organism evidence="3">
    <name type="scientific">Schizophyllum commune (strain H4-8 / FGSC 9210)</name>
    <name type="common">Split gill fungus</name>
    <dbReference type="NCBI Taxonomy" id="578458"/>
    <lineage>
        <taxon>Eukaryota</taxon>
        <taxon>Fungi</taxon>
        <taxon>Dikarya</taxon>
        <taxon>Basidiomycota</taxon>
        <taxon>Agaricomycotina</taxon>
        <taxon>Agaricomycetes</taxon>
        <taxon>Agaricomycetidae</taxon>
        <taxon>Agaricales</taxon>
        <taxon>Schizophyllaceae</taxon>
        <taxon>Schizophyllum</taxon>
    </lineage>
</organism>
<dbReference type="PROSITE" id="PS50404">
    <property type="entry name" value="GST_NTER"/>
    <property type="match status" value="1"/>
</dbReference>
<dbReference type="VEuPathDB" id="FungiDB:SCHCODRAFT_02614352"/>
<dbReference type="Pfam" id="PF13409">
    <property type="entry name" value="GST_N_2"/>
    <property type="match status" value="1"/>
</dbReference>
<dbReference type="SUPFAM" id="SSF52833">
    <property type="entry name" value="Thioredoxin-like"/>
    <property type="match status" value="1"/>
</dbReference>
<dbReference type="OMA" id="IHHVPTN"/>
<dbReference type="GeneID" id="9585335"/>
<dbReference type="Gene3D" id="3.40.30.10">
    <property type="entry name" value="Glutaredoxin"/>
    <property type="match status" value="1"/>
</dbReference>
<evidence type="ECO:0000313" key="3">
    <source>
        <dbReference type="Proteomes" id="UP000007431"/>
    </source>
</evidence>
<dbReference type="PANTHER" id="PTHR42673:SF4">
    <property type="entry name" value="MALEYLACETOACETATE ISOMERASE"/>
    <property type="match status" value="1"/>
</dbReference>
<dbReference type="AlphaFoldDB" id="D8PZ68"/>
<evidence type="ECO:0000313" key="2">
    <source>
        <dbReference type="EMBL" id="EFI98812.1"/>
    </source>
</evidence>
<dbReference type="InParanoid" id="D8PZ68"/>
<dbReference type="OrthoDB" id="4951845at2759"/>
<feature type="domain" description="GST N-terminal" evidence="1">
    <location>
        <begin position="9"/>
        <end position="100"/>
    </location>
</feature>
<dbReference type="PANTHER" id="PTHR42673">
    <property type="entry name" value="MALEYLACETOACETATE ISOMERASE"/>
    <property type="match status" value="1"/>
</dbReference>
<dbReference type="RefSeq" id="XP_003033715.1">
    <property type="nucleotide sequence ID" value="XM_003033669.1"/>
</dbReference>
<dbReference type="GO" id="GO:0006559">
    <property type="term" value="P:L-phenylalanine catabolic process"/>
    <property type="evidence" value="ECO:0007669"/>
    <property type="project" value="TreeGrafter"/>
</dbReference>
<accession>D8PZ68</accession>
<dbReference type="Proteomes" id="UP000007431">
    <property type="component" value="Unassembled WGS sequence"/>
</dbReference>
<sequence length="259" mass="28792">MAQELVLYDIPTDGIGALSSNTWKTRYALNYKGIPFRTEWIDMPDIACTCKKIGAAPTAPPGGPLPEYTVPVIVDPSTGAVVSDSILIAAYLDKTYPDRPRILPEGTTALQRIFADDFGTRVTQPLIQWTSLTAMRVFTKRTVDYIRRTREPLLGMSFEAFFTPERAEQGRKAAIEGLNHFAEALEQQEKATRKTSTFVMGDTPSHADFVVAGQLMFLRKAFKDGWEEVRKLHGGRWSRLVAALVAWEGEDTKLVAAPP</sequence>
<gene>
    <name evidence="2" type="ORF">SCHCODRAFT_81614</name>
</gene>
<dbReference type="Gene3D" id="1.20.1050.10">
    <property type="match status" value="1"/>
</dbReference>
<dbReference type="GO" id="GO:0004364">
    <property type="term" value="F:glutathione transferase activity"/>
    <property type="evidence" value="ECO:0007669"/>
    <property type="project" value="TreeGrafter"/>
</dbReference>
<dbReference type="InterPro" id="IPR036249">
    <property type="entry name" value="Thioredoxin-like_sf"/>
</dbReference>
<keyword evidence="3" id="KW-1185">Reference proteome</keyword>
<protein>
    <recommendedName>
        <fullName evidence="1">GST N-terminal domain-containing protein</fullName>
    </recommendedName>
</protein>
<evidence type="ECO:0000259" key="1">
    <source>
        <dbReference type="PROSITE" id="PS50404"/>
    </source>
</evidence>
<dbReference type="EMBL" id="GL377304">
    <property type="protein sequence ID" value="EFI98812.1"/>
    <property type="molecule type" value="Genomic_DNA"/>
</dbReference>
<dbReference type="eggNOG" id="ENOG502QQN3">
    <property type="taxonomic scope" value="Eukaryota"/>
</dbReference>
<dbReference type="InterPro" id="IPR004045">
    <property type="entry name" value="Glutathione_S-Trfase_N"/>
</dbReference>
<dbReference type="InterPro" id="IPR054416">
    <property type="entry name" value="GST_UstS-like_C"/>
</dbReference>
<dbReference type="SUPFAM" id="SSF47616">
    <property type="entry name" value="GST C-terminal domain-like"/>
    <property type="match status" value="1"/>
</dbReference>
<dbReference type="InterPro" id="IPR036282">
    <property type="entry name" value="Glutathione-S-Trfase_C_sf"/>
</dbReference>
<reference evidence="2 3" key="1">
    <citation type="journal article" date="2010" name="Nat. Biotechnol.">
        <title>Genome sequence of the model mushroom Schizophyllum commune.</title>
        <authorList>
            <person name="Ohm R.A."/>
            <person name="de Jong J.F."/>
            <person name="Lugones L.G."/>
            <person name="Aerts A."/>
            <person name="Kothe E."/>
            <person name="Stajich J.E."/>
            <person name="de Vries R.P."/>
            <person name="Record E."/>
            <person name="Levasseur A."/>
            <person name="Baker S.E."/>
            <person name="Bartholomew K.A."/>
            <person name="Coutinho P.M."/>
            <person name="Erdmann S."/>
            <person name="Fowler T.J."/>
            <person name="Gathman A.C."/>
            <person name="Lombard V."/>
            <person name="Henrissat B."/>
            <person name="Knabe N."/>
            <person name="Kuees U."/>
            <person name="Lilly W.W."/>
            <person name="Lindquist E."/>
            <person name="Lucas S."/>
            <person name="Magnuson J.K."/>
            <person name="Piumi F."/>
            <person name="Raudaskoski M."/>
            <person name="Salamov A."/>
            <person name="Schmutz J."/>
            <person name="Schwarze F.W.M.R."/>
            <person name="vanKuyk P.A."/>
            <person name="Horton J.S."/>
            <person name="Grigoriev I.V."/>
            <person name="Woesten H.A.B."/>
        </authorList>
    </citation>
    <scope>NUCLEOTIDE SEQUENCE [LARGE SCALE GENOMIC DNA]</scope>
    <source>
        <strain evidence="3">H4-8 / FGSC 9210</strain>
    </source>
</reference>
<dbReference type="GO" id="GO:0016034">
    <property type="term" value="F:maleylacetoacetate isomerase activity"/>
    <property type="evidence" value="ECO:0007669"/>
    <property type="project" value="TreeGrafter"/>
</dbReference>
<dbReference type="Pfam" id="PF22041">
    <property type="entry name" value="GST_C_7"/>
    <property type="match status" value="1"/>
</dbReference>